<keyword evidence="6" id="KW-1185">Reference proteome</keyword>
<dbReference type="RefSeq" id="WP_162668529.1">
    <property type="nucleotide sequence ID" value="NZ_LR593886.1"/>
</dbReference>
<dbReference type="Pfam" id="PF00294">
    <property type="entry name" value="PfkB"/>
    <property type="match status" value="1"/>
</dbReference>
<accession>A0A6P2CZ85</accession>
<dbReference type="AlphaFoldDB" id="A0A6P2CZ85"/>
<evidence type="ECO:0000313" key="6">
    <source>
        <dbReference type="Proteomes" id="UP000464178"/>
    </source>
</evidence>
<evidence type="ECO:0000259" key="4">
    <source>
        <dbReference type="Pfam" id="PF01467"/>
    </source>
</evidence>
<dbReference type="Proteomes" id="UP000464178">
    <property type="component" value="Chromosome"/>
</dbReference>
<feature type="domain" description="Carbohydrate kinase PfkB" evidence="3">
    <location>
        <begin position="198"/>
        <end position="490"/>
    </location>
</feature>
<dbReference type="SUPFAM" id="SSF53613">
    <property type="entry name" value="Ribokinase-like"/>
    <property type="match status" value="1"/>
</dbReference>
<dbReference type="InterPro" id="IPR029056">
    <property type="entry name" value="Ribokinase-like"/>
</dbReference>
<proteinExistence type="predicted"/>
<name>A0A6P2CZ85_9BACT</name>
<evidence type="ECO:0000256" key="1">
    <source>
        <dbReference type="ARBA" id="ARBA00023268"/>
    </source>
</evidence>
<dbReference type="InterPro" id="IPR004821">
    <property type="entry name" value="Cyt_trans-like"/>
</dbReference>
<dbReference type="EMBL" id="LR593886">
    <property type="protein sequence ID" value="VTR93877.1"/>
    <property type="molecule type" value="Genomic_DNA"/>
</dbReference>
<dbReference type="GO" id="GO:0005829">
    <property type="term" value="C:cytosol"/>
    <property type="evidence" value="ECO:0007669"/>
    <property type="project" value="TreeGrafter"/>
</dbReference>
<evidence type="ECO:0000256" key="2">
    <source>
        <dbReference type="ARBA" id="ARBA00023277"/>
    </source>
</evidence>
<dbReference type="PANTHER" id="PTHR46969">
    <property type="entry name" value="BIFUNCTIONAL PROTEIN HLDE"/>
    <property type="match status" value="1"/>
</dbReference>
<keyword evidence="5" id="KW-0808">Transferase</keyword>
<organism evidence="5 6">
    <name type="scientific">Gemmata massiliana</name>
    <dbReference type="NCBI Taxonomy" id="1210884"/>
    <lineage>
        <taxon>Bacteria</taxon>
        <taxon>Pseudomonadati</taxon>
        <taxon>Planctomycetota</taxon>
        <taxon>Planctomycetia</taxon>
        <taxon>Gemmatales</taxon>
        <taxon>Gemmataceae</taxon>
        <taxon>Gemmata</taxon>
    </lineage>
</organism>
<dbReference type="InterPro" id="IPR014729">
    <property type="entry name" value="Rossmann-like_a/b/a_fold"/>
</dbReference>
<dbReference type="NCBIfam" id="TIGR00125">
    <property type="entry name" value="cyt_tran_rel"/>
    <property type="match status" value="1"/>
</dbReference>
<dbReference type="PANTHER" id="PTHR46969:SF1">
    <property type="entry name" value="BIFUNCTIONAL PROTEIN HLDE"/>
    <property type="match status" value="1"/>
</dbReference>
<dbReference type="GO" id="GO:0033785">
    <property type="term" value="F:heptose 7-phosphate kinase activity"/>
    <property type="evidence" value="ECO:0007669"/>
    <property type="project" value="TreeGrafter"/>
</dbReference>
<evidence type="ECO:0000313" key="5">
    <source>
        <dbReference type="EMBL" id="VTR93877.1"/>
    </source>
</evidence>
<reference evidence="5 6" key="1">
    <citation type="submission" date="2019-05" db="EMBL/GenBank/DDBJ databases">
        <authorList>
            <consortium name="Science for Life Laboratories"/>
        </authorList>
    </citation>
    <scope>NUCLEOTIDE SEQUENCE [LARGE SCALE GENOMIC DNA]</scope>
    <source>
        <strain evidence="5">Soil9</strain>
    </source>
</reference>
<dbReference type="SUPFAM" id="SSF52374">
    <property type="entry name" value="Nucleotidylyl transferase"/>
    <property type="match status" value="1"/>
</dbReference>
<evidence type="ECO:0000259" key="3">
    <source>
        <dbReference type="Pfam" id="PF00294"/>
    </source>
</evidence>
<feature type="domain" description="Cytidyltransferase-like" evidence="4">
    <location>
        <begin position="42"/>
        <end position="131"/>
    </location>
</feature>
<dbReference type="GO" id="GO:0033786">
    <property type="term" value="F:heptose-1-phosphate adenylyltransferase activity"/>
    <property type="evidence" value="ECO:0007669"/>
    <property type="project" value="TreeGrafter"/>
</dbReference>
<keyword evidence="2" id="KW-0119">Carbohydrate metabolism</keyword>
<keyword evidence="1" id="KW-0511">Multifunctional enzyme</keyword>
<dbReference type="Gene3D" id="3.40.1190.20">
    <property type="match status" value="1"/>
</dbReference>
<gene>
    <name evidence="5" type="ORF">SOIL9_38370</name>
</gene>
<evidence type="ECO:0008006" key="7">
    <source>
        <dbReference type="Google" id="ProtNLM"/>
    </source>
</evidence>
<dbReference type="KEGG" id="gms:SOIL9_38370"/>
<dbReference type="Pfam" id="PF01467">
    <property type="entry name" value="CTP_transf_like"/>
    <property type="match status" value="1"/>
</dbReference>
<dbReference type="Gene3D" id="3.40.50.620">
    <property type="entry name" value="HUPs"/>
    <property type="match status" value="1"/>
</dbReference>
<sequence>MLSERIPSGERPPAPRRKVIDLQELTALLPPLRAGGRKVVLCHGAFDPLHAGHIRHFQQARELGHILIVTVTPDRFVSAGPPAFPEDVRAESIAALECVDFVAINKWPMAVECIQALRPDVFVKGPDLVPECAAPEEQAIAAVGGTVASTASALGTADPAAPQFPVLSRAVNEYLAGFAGRYGPETVLRYLDGIRPLKVLIVGETIIDEYHYCEAIGKASKEPTLAVKSLSVEQFAGGVLATANHLANFCGDVSLVSMLGEQNSHERFVGDALNPEIKTRFVRRPGAPTIVKRRFVEQYFFTKLFEVYEINDSHLSEADSAAVCRELRQRVGEFDAVLVFDFGHEMLGPEAVRVLCDEARFLAVNTQSNAGNFGYHTASKYPRADYVCITEGELRLDSRDRRGDLRHMVDALVRRTGCGAVSVTRGARGCLCYSPTDGFTEVPAFAGKIVDRVGAGDAFLTLAAPCVVQGAPIEVAGFLGNVAGAQAVATVCNRSPIERDPLVRYVRHLLK</sequence>
<dbReference type="InterPro" id="IPR011611">
    <property type="entry name" value="PfkB_dom"/>
</dbReference>
<protein>
    <recommendedName>
        <fullName evidence="7">Cytidyltransferase-like domain-containing protein</fullName>
    </recommendedName>
</protein>